<evidence type="ECO:0000256" key="1">
    <source>
        <dbReference type="SAM" id="MobiDB-lite"/>
    </source>
</evidence>
<comment type="caution">
    <text evidence="2">The sequence shown here is derived from an EMBL/GenBank/DDBJ whole genome shotgun (WGS) entry which is preliminary data.</text>
</comment>
<keyword evidence="3" id="KW-1185">Reference proteome</keyword>
<dbReference type="EMBL" id="LSRX01000375">
    <property type="protein sequence ID" value="OLP99071.1"/>
    <property type="molecule type" value="Genomic_DNA"/>
</dbReference>
<dbReference type="AlphaFoldDB" id="A0A1Q9DVA5"/>
<feature type="region of interest" description="Disordered" evidence="1">
    <location>
        <begin position="1"/>
        <end position="34"/>
    </location>
</feature>
<sequence length="68" mass="7193">MASTSQQKAESAVETSREAMATAGTAVESMPAEAPHPSAFLENLRSKRFVVGRQCDTRPLFPCPVAAA</sequence>
<evidence type="ECO:0000313" key="3">
    <source>
        <dbReference type="Proteomes" id="UP000186817"/>
    </source>
</evidence>
<dbReference type="Proteomes" id="UP000186817">
    <property type="component" value="Unassembled WGS sequence"/>
</dbReference>
<proteinExistence type="predicted"/>
<organism evidence="2 3">
    <name type="scientific">Symbiodinium microadriaticum</name>
    <name type="common">Dinoflagellate</name>
    <name type="synonym">Zooxanthella microadriatica</name>
    <dbReference type="NCBI Taxonomy" id="2951"/>
    <lineage>
        <taxon>Eukaryota</taxon>
        <taxon>Sar</taxon>
        <taxon>Alveolata</taxon>
        <taxon>Dinophyceae</taxon>
        <taxon>Suessiales</taxon>
        <taxon>Symbiodiniaceae</taxon>
        <taxon>Symbiodinium</taxon>
    </lineage>
</organism>
<evidence type="ECO:0000313" key="2">
    <source>
        <dbReference type="EMBL" id="OLP99071.1"/>
    </source>
</evidence>
<accession>A0A1Q9DVA5</accession>
<gene>
    <name evidence="2" type="ORF">AK812_SmicGene18403</name>
</gene>
<protein>
    <submittedName>
        <fullName evidence="2">Uncharacterized protein</fullName>
    </submittedName>
</protein>
<reference evidence="2 3" key="1">
    <citation type="submission" date="2016-02" db="EMBL/GenBank/DDBJ databases">
        <title>Genome analysis of coral dinoflagellate symbionts highlights evolutionary adaptations to a symbiotic lifestyle.</title>
        <authorList>
            <person name="Aranda M."/>
            <person name="Li Y."/>
            <person name="Liew Y.J."/>
            <person name="Baumgarten S."/>
            <person name="Simakov O."/>
            <person name="Wilson M."/>
            <person name="Piel J."/>
            <person name="Ashoor H."/>
            <person name="Bougouffa S."/>
            <person name="Bajic V.B."/>
            <person name="Ryu T."/>
            <person name="Ravasi T."/>
            <person name="Bayer T."/>
            <person name="Micklem G."/>
            <person name="Kim H."/>
            <person name="Bhak J."/>
            <person name="Lajeunesse T.C."/>
            <person name="Voolstra C.R."/>
        </authorList>
    </citation>
    <scope>NUCLEOTIDE SEQUENCE [LARGE SCALE GENOMIC DNA]</scope>
    <source>
        <strain evidence="2 3">CCMP2467</strain>
    </source>
</reference>
<name>A0A1Q9DVA5_SYMMI</name>